<reference evidence="2 3" key="1">
    <citation type="submission" date="2020-08" db="EMBL/GenBank/DDBJ databases">
        <title>Genome public.</title>
        <authorList>
            <person name="Liu C."/>
            <person name="Sun Q."/>
        </authorList>
    </citation>
    <scope>NUCLEOTIDE SEQUENCE [LARGE SCALE GENOMIC DNA]</scope>
    <source>
        <strain evidence="2 3">BX4</strain>
    </source>
</reference>
<evidence type="ECO:0000313" key="3">
    <source>
        <dbReference type="Proteomes" id="UP000597877"/>
    </source>
</evidence>
<keyword evidence="2" id="KW-0067">ATP-binding</keyword>
<organism evidence="2 3">
    <name type="scientific">Eubacterium segne</name>
    <dbReference type="NCBI Taxonomy" id="2763045"/>
    <lineage>
        <taxon>Bacteria</taxon>
        <taxon>Bacillati</taxon>
        <taxon>Bacillota</taxon>
        <taxon>Clostridia</taxon>
        <taxon>Eubacteriales</taxon>
        <taxon>Eubacteriaceae</taxon>
        <taxon>Eubacterium</taxon>
    </lineage>
</organism>
<gene>
    <name evidence="2" type="ORF">H8S00_12590</name>
</gene>
<name>A0ABR7F5B7_9FIRM</name>
<dbReference type="GO" id="GO:0005524">
    <property type="term" value="F:ATP binding"/>
    <property type="evidence" value="ECO:0007669"/>
    <property type="project" value="UniProtKB-KW"/>
</dbReference>
<evidence type="ECO:0000259" key="1">
    <source>
        <dbReference type="Pfam" id="PF03008"/>
    </source>
</evidence>
<dbReference type="PANTHER" id="PTHR34704">
    <property type="entry name" value="ATPASE"/>
    <property type="match status" value="1"/>
</dbReference>
<dbReference type="PANTHER" id="PTHR34704:SF1">
    <property type="entry name" value="ATPASE"/>
    <property type="match status" value="1"/>
</dbReference>
<proteinExistence type="predicted"/>
<dbReference type="Pfam" id="PF03008">
    <property type="entry name" value="DUF234"/>
    <property type="match status" value="1"/>
</dbReference>
<accession>A0ABR7F5B7</accession>
<feature type="domain" description="DUF234" evidence="1">
    <location>
        <begin position="301"/>
        <end position="397"/>
    </location>
</feature>
<protein>
    <submittedName>
        <fullName evidence="2">ATP-binding protein</fullName>
    </submittedName>
</protein>
<keyword evidence="2" id="KW-0547">Nucleotide-binding</keyword>
<dbReference type="EMBL" id="JACOOZ010000010">
    <property type="protein sequence ID" value="MBC5668804.1"/>
    <property type="molecule type" value="Genomic_DNA"/>
</dbReference>
<comment type="caution">
    <text evidence="2">The sequence shown here is derived from an EMBL/GenBank/DDBJ whole genome shotgun (WGS) entry which is preliminary data.</text>
</comment>
<sequence>MSLMAFGVSTLPLLPLPLLPLPDTSMNIINEIAANNIKPIIKNFFCFISFSSYYQNSITFLLEFPEKVLGFTNIETVLKYIFELSVEEKIILVLDEYPYIRESVSGMDSILQALIDKYRDKSKLSLIILGSYVDVMRSLLEHSNPLYGRVDLTINLRQMDYYESSLFYPKYSEEDRVRIYSVFGGIPYYNRLVDDSKSVKENIIELIASPGARLENEVSMYLNSEISKIVNVNEVFEALAKGYHKYSDILSQSHVSSGPTLVDVLDKLMKMEVVIKTSPINDENNKRKTGYYISDNLSLFYYKYIFKYSSQMNIMDSNVFYKKYIEKDFEEQYVPHMFESICRQYLIRKNRKGEIEPVIEKIGKYYYDNPKEHNNGEFDVVTEDEKGYVFYEVKFKNKPITDEIIDKEIKQVEAAGLNCYKYVFISKSGFKNKNRSNVELIELKELY</sequence>
<keyword evidence="3" id="KW-1185">Reference proteome</keyword>
<dbReference type="SUPFAM" id="SSF52540">
    <property type="entry name" value="P-loop containing nucleoside triphosphate hydrolases"/>
    <property type="match status" value="1"/>
</dbReference>
<dbReference type="InterPro" id="IPR027417">
    <property type="entry name" value="P-loop_NTPase"/>
</dbReference>
<dbReference type="InterPro" id="IPR004256">
    <property type="entry name" value="DUF234"/>
</dbReference>
<dbReference type="Gene3D" id="3.40.50.300">
    <property type="entry name" value="P-loop containing nucleotide triphosphate hydrolases"/>
    <property type="match status" value="1"/>
</dbReference>
<dbReference type="Proteomes" id="UP000597877">
    <property type="component" value="Unassembled WGS sequence"/>
</dbReference>
<evidence type="ECO:0000313" key="2">
    <source>
        <dbReference type="EMBL" id="MBC5668804.1"/>
    </source>
</evidence>